<keyword evidence="2" id="KW-1185">Reference proteome</keyword>
<sequence>MANVGSQSGAYIADVKFQQIPIALVDSRLSCHVCRPTVKKDMADRTRATQINEMITEAFGNASISNCSNVRVKPGSSVVQMICPFSASLCVKEENDYWTARYCGEKVPSEKEEYCDLKQNVTKCVCADENCNPASLSRISPFLLPFASLSWMATRFLDV</sequence>
<proteinExistence type="predicted"/>
<accession>A0A7R8X6D2</accession>
<dbReference type="EMBL" id="LR900111">
    <property type="protein sequence ID" value="CAD7244250.1"/>
    <property type="molecule type" value="Genomic_DNA"/>
</dbReference>
<evidence type="ECO:0000313" key="1">
    <source>
        <dbReference type="EMBL" id="CAD7244250.1"/>
    </source>
</evidence>
<gene>
    <name evidence="1" type="ORF">DSTB1V02_LOCUS4150</name>
</gene>
<dbReference type="Proteomes" id="UP000677054">
    <property type="component" value="Unassembled WGS sequence"/>
</dbReference>
<evidence type="ECO:0000313" key="2">
    <source>
        <dbReference type="Proteomes" id="UP000677054"/>
    </source>
</evidence>
<dbReference type="AlphaFoldDB" id="A0A7R8X6D2"/>
<organism evidence="1">
    <name type="scientific">Darwinula stevensoni</name>
    <dbReference type="NCBI Taxonomy" id="69355"/>
    <lineage>
        <taxon>Eukaryota</taxon>
        <taxon>Metazoa</taxon>
        <taxon>Ecdysozoa</taxon>
        <taxon>Arthropoda</taxon>
        <taxon>Crustacea</taxon>
        <taxon>Oligostraca</taxon>
        <taxon>Ostracoda</taxon>
        <taxon>Podocopa</taxon>
        <taxon>Podocopida</taxon>
        <taxon>Darwinulocopina</taxon>
        <taxon>Darwinuloidea</taxon>
        <taxon>Darwinulidae</taxon>
        <taxon>Darwinula</taxon>
    </lineage>
</organism>
<reference evidence="1" key="1">
    <citation type="submission" date="2020-11" db="EMBL/GenBank/DDBJ databases">
        <authorList>
            <person name="Tran Van P."/>
        </authorList>
    </citation>
    <scope>NUCLEOTIDE SEQUENCE</scope>
</reference>
<name>A0A7R8X6D2_9CRUS</name>
<protein>
    <submittedName>
        <fullName evidence="1">Uncharacterized protein</fullName>
    </submittedName>
</protein>
<dbReference type="EMBL" id="CAJPEV010000594">
    <property type="protein sequence ID" value="CAG0886771.1"/>
    <property type="molecule type" value="Genomic_DNA"/>
</dbReference>